<dbReference type="PROSITE" id="PS50191">
    <property type="entry name" value="CRAL_TRIO"/>
    <property type="match status" value="1"/>
</dbReference>
<dbReference type="CDD" id="cd00170">
    <property type="entry name" value="SEC14"/>
    <property type="match status" value="1"/>
</dbReference>
<dbReference type="SUPFAM" id="SSF52087">
    <property type="entry name" value="CRAL/TRIO domain"/>
    <property type="match status" value="1"/>
</dbReference>
<dbReference type="Gene3D" id="2.60.120.680">
    <property type="entry name" value="GOLD domain"/>
    <property type="match status" value="1"/>
</dbReference>
<evidence type="ECO:0000313" key="4">
    <source>
        <dbReference type="Proteomes" id="UP001497623"/>
    </source>
</evidence>
<dbReference type="PANTHER" id="PTHR23324">
    <property type="entry name" value="SEC14 RELATED PROTEIN"/>
    <property type="match status" value="1"/>
</dbReference>
<dbReference type="InterPro" id="IPR001251">
    <property type="entry name" value="CRAL-TRIO_dom"/>
</dbReference>
<dbReference type="InterPro" id="IPR036598">
    <property type="entry name" value="GOLD_dom_sf"/>
</dbReference>
<sequence>FLITAMDLTPGQKEALETFRNRVSSKIPANYQHDNELLRWLVARNFKVDKAEEMLLKSLDWRREFDVDSVLKWEPPEVLLKYYPVGQVGHDKQGCPVWIIPFGGCDMRGLLHSVSKADYIRYTFRTLEISHVDMIKQTEIKGFPVTQQVCIFDMQNFSIKNVTWKPAMDVVLKLVQIYEANYPELLKCAYAINAPKIFTAAYAIIKPLLHEVTLKKIRIYGTSGWKEDLLKEIDADQLPQHWGGTKTDPDGNPKCQSLVCLGGEVPKELYQNINVGSKIHARDNFENVIVGKGGKKKIKLEVIQPGSQLKWGFHTEHHDIGFGVTRKWKDEEEILLPIQRVDSNLIMEEGSLHCTQPGTYIMIFDNSFSYVRTKKVSYSVYIEPPSTVSTTYL</sequence>
<evidence type="ECO:0000313" key="3">
    <source>
        <dbReference type="EMBL" id="CAL4128568.1"/>
    </source>
</evidence>
<dbReference type="Gene3D" id="3.40.525.10">
    <property type="entry name" value="CRAL-TRIO lipid binding domain"/>
    <property type="match status" value="1"/>
</dbReference>
<dbReference type="InterPro" id="IPR036273">
    <property type="entry name" value="CRAL/TRIO_N_dom_sf"/>
</dbReference>
<accession>A0AAV2RJU6</accession>
<dbReference type="GO" id="GO:0005737">
    <property type="term" value="C:cytoplasm"/>
    <property type="evidence" value="ECO:0007669"/>
    <property type="project" value="TreeGrafter"/>
</dbReference>
<dbReference type="PRINTS" id="PR00180">
    <property type="entry name" value="CRETINALDHBP"/>
</dbReference>
<dbReference type="SMART" id="SM00516">
    <property type="entry name" value="SEC14"/>
    <property type="match status" value="1"/>
</dbReference>
<dbReference type="SMART" id="SM01100">
    <property type="entry name" value="CRAL_TRIO_N"/>
    <property type="match status" value="1"/>
</dbReference>
<dbReference type="InterPro" id="IPR009038">
    <property type="entry name" value="GOLD_dom"/>
</dbReference>
<comment type="caution">
    <text evidence="3">The sequence shown here is derived from an EMBL/GenBank/DDBJ whole genome shotgun (WGS) entry which is preliminary data.</text>
</comment>
<keyword evidence="4" id="KW-1185">Reference proteome</keyword>
<dbReference type="Pfam" id="PF00650">
    <property type="entry name" value="CRAL_TRIO"/>
    <property type="match status" value="1"/>
</dbReference>
<organism evidence="3 4">
    <name type="scientific">Meganyctiphanes norvegica</name>
    <name type="common">Northern krill</name>
    <name type="synonym">Thysanopoda norvegica</name>
    <dbReference type="NCBI Taxonomy" id="48144"/>
    <lineage>
        <taxon>Eukaryota</taxon>
        <taxon>Metazoa</taxon>
        <taxon>Ecdysozoa</taxon>
        <taxon>Arthropoda</taxon>
        <taxon>Crustacea</taxon>
        <taxon>Multicrustacea</taxon>
        <taxon>Malacostraca</taxon>
        <taxon>Eumalacostraca</taxon>
        <taxon>Eucarida</taxon>
        <taxon>Euphausiacea</taxon>
        <taxon>Euphausiidae</taxon>
        <taxon>Meganyctiphanes</taxon>
    </lineage>
</organism>
<feature type="domain" description="GOLD" evidence="2">
    <location>
        <begin position="266"/>
        <end position="382"/>
    </location>
</feature>
<feature type="domain" description="CRAL-TRIO" evidence="1">
    <location>
        <begin position="75"/>
        <end position="250"/>
    </location>
</feature>
<dbReference type="PROSITE" id="PS50866">
    <property type="entry name" value="GOLD"/>
    <property type="match status" value="1"/>
</dbReference>
<protein>
    <recommendedName>
        <fullName evidence="5">SEC14-like protein 2</fullName>
    </recommendedName>
</protein>
<proteinExistence type="predicted"/>
<dbReference type="InterPro" id="IPR051064">
    <property type="entry name" value="SEC14/CRAL-TRIO_domain"/>
</dbReference>
<name>A0AAV2RJU6_MEGNR</name>
<feature type="non-terminal residue" evidence="3">
    <location>
        <position position="1"/>
    </location>
</feature>
<dbReference type="AlphaFoldDB" id="A0AAV2RJU6"/>
<dbReference type="SUPFAM" id="SSF46938">
    <property type="entry name" value="CRAL/TRIO N-terminal domain"/>
    <property type="match status" value="1"/>
</dbReference>
<dbReference type="PANTHER" id="PTHR23324:SF83">
    <property type="entry name" value="SEC14-LIKE PROTEIN 2"/>
    <property type="match status" value="1"/>
</dbReference>
<dbReference type="EMBL" id="CAXKWB010025727">
    <property type="protein sequence ID" value="CAL4128568.1"/>
    <property type="molecule type" value="Genomic_DNA"/>
</dbReference>
<evidence type="ECO:0008006" key="5">
    <source>
        <dbReference type="Google" id="ProtNLM"/>
    </source>
</evidence>
<evidence type="ECO:0000259" key="2">
    <source>
        <dbReference type="PROSITE" id="PS50866"/>
    </source>
</evidence>
<dbReference type="InterPro" id="IPR011074">
    <property type="entry name" value="CRAL/TRIO_N_dom"/>
</dbReference>
<reference evidence="3 4" key="1">
    <citation type="submission" date="2024-05" db="EMBL/GenBank/DDBJ databases">
        <authorList>
            <person name="Wallberg A."/>
        </authorList>
    </citation>
    <scope>NUCLEOTIDE SEQUENCE [LARGE SCALE GENOMIC DNA]</scope>
</reference>
<dbReference type="InterPro" id="IPR036865">
    <property type="entry name" value="CRAL-TRIO_dom_sf"/>
</dbReference>
<dbReference type="SUPFAM" id="SSF101576">
    <property type="entry name" value="Supernatant protein factor (SPF), C-terminal domain"/>
    <property type="match status" value="1"/>
</dbReference>
<gene>
    <name evidence="3" type="ORF">MNOR_LOCUS26151</name>
</gene>
<dbReference type="Proteomes" id="UP001497623">
    <property type="component" value="Unassembled WGS sequence"/>
</dbReference>
<evidence type="ECO:0000259" key="1">
    <source>
        <dbReference type="PROSITE" id="PS50191"/>
    </source>
</evidence>